<dbReference type="AlphaFoldDB" id="A0A834TH92"/>
<accession>A0A834TH92</accession>
<reference evidence="2" key="1">
    <citation type="submission" date="2020-09" db="EMBL/GenBank/DDBJ databases">
        <title>Genome-Enabled Discovery of Anthraquinone Biosynthesis in Senna tora.</title>
        <authorList>
            <person name="Kang S.-H."/>
            <person name="Pandey R.P."/>
            <person name="Lee C.-M."/>
            <person name="Sim J.-S."/>
            <person name="Jeong J.-T."/>
            <person name="Choi B.-S."/>
            <person name="Jung M."/>
            <person name="Ginzburg D."/>
            <person name="Zhao K."/>
            <person name="Won S.Y."/>
            <person name="Oh T.-J."/>
            <person name="Yu Y."/>
            <person name="Kim N.-H."/>
            <person name="Lee O.R."/>
            <person name="Lee T.-H."/>
            <person name="Bashyal P."/>
            <person name="Kim T.-S."/>
            <person name="Lee W.-H."/>
            <person name="Kawkins C."/>
            <person name="Kim C.-K."/>
            <person name="Kim J.S."/>
            <person name="Ahn B.O."/>
            <person name="Rhee S.Y."/>
            <person name="Sohng J.K."/>
        </authorList>
    </citation>
    <scope>NUCLEOTIDE SEQUENCE</scope>
    <source>
        <tissue evidence="2">Leaf</tissue>
    </source>
</reference>
<feature type="compositionally biased region" description="Basic and acidic residues" evidence="1">
    <location>
        <begin position="165"/>
        <end position="174"/>
    </location>
</feature>
<comment type="caution">
    <text evidence="2">The sequence shown here is derived from an EMBL/GenBank/DDBJ whole genome shotgun (WGS) entry which is preliminary data.</text>
</comment>
<name>A0A834TH92_9FABA</name>
<dbReference type="Proteomes" id="UP000634136">
    <property type="component" value="Unassembled WGS sequence"/>
</dbReference>
<feature type="region of interest" description="Disordered" evidence="1">
    <location>
        <begin position="145"/>
        <end position="187"/>
    </location>
</feature>
<sequence>MDINQNPLLTLICPFEGSQAREMLEKAEAKGTSKGNQGVPPIPLQEEAIMSIVNNLGVPTKGKEMENKKPQKDLRPEKHTEPNVGKLVSISSNLSISSNTLIYPIDYVFNCDACKGIQEKEDLAAEEIIVVTEGETMPTFEEAIEGPCADGPSSFPPSSLPFLHSGKDDMETNEQHSAPQDPPPLVT</sequence>
<feature type="compositionally biased region" description="Basic and acidic residues" evidence="1">
    <location>
        <begin position="61"/>
        <end position="81"/>
    </location>
</feature>
<dbReference type="EMBL" id="JAAIUW010000008">
    <property type="protein sequence ID" value="KAF7821132.1"/>
    <property type="molecule type" value="Genomic_DNA"/>
</dbReference>
<proteinExistence type="predicted"/>
<keyword evidence="3" id="KW-1185">Reference proteome</keyword>
<protein>
    <submittedName>
        <fullName evidence="2">Uncharacterized protein</fullName>
    </submittedName>
</protein>
<gene>
    <name evidence="2" type="ORF">G2W53_026587</name>
</gene>
<evidence type="ECO:0000256" key="1">
    <source>
        <dbReference type="SAM" id="MobiDB-lite"/>
    </source>
</evidence>
<feature type="region of interest" description="Disordered" evidence="1">
    <location>
        <begin position="59"/>
        <end position="84"/>
    </location>
</feature>
<organism evidence="2 3">
    <name type="scientific">Senna tora</name>
    <dbReference type="NCBI Taxonomy" id="362788"/>
    <lineage>
        <taxon>Eukaryota</taxon>
        <taxon>Viridiplantae</taxon>
        <taxon>Streptophyta</taxon>
        <taxon>Embryophyta</taxon>
        <taxon>Tracheophyta</taxon>
        <taxon>Spermatophyta</taxon>
        <taxon>Magnoliopsida</taxon>
        <taxon>eudicotyledons</taxon>
        <taxon>Gunneridae</taxon>
        <taxon>Pentapetalae</taxon>
        <taxon>rosids</taxon>
        <taxon>fabids</taxon>
        <taxon>Fabales</taxon>
        <taxon>Fabaceae</taxon>
        <taxon>Caesalpinioideae</taxon>
        <taxon>Cassia clade</taxon>
        <taxon>Senna</taxon>
    </lineage>
</organism>
<evidence type="ECO:0000313" key="2">
    <source>
        <dbReference type="EMBL" id="KAF7821132.1"/>
    </source>
</evidence>
<evidence type="ECO:0000313" key="3">
    <source>
        <dbReference type="Proteomes" id="UP000634136"/>
    </source>
</evidence>